<feature type="region of interest" description="Disordered" evidence="1">
    <location>
        <begin position="15"/>
        <end position="35"/>
    </location>
</feature>
<protein>
    <submittedName>
        <fullName evidence="2">Uncharacterized protein</fullName>
    </submittedName>
</protein>
<proteinExistence type="predicted"/>
<dbReference type="EnsemblMetazoa" id="PPA22022.1">
    <property type="protein sequence ID" value="PPA22022.1"/>
    <property type="gene ID" value="WBGene00111576"/>
</dbReference>
<organism evidence="2 3">
    <name type="scientific">Pristionchus pacificus</name>
    <name type="common">Parasitic nematode worm</name>
    <dbReference type="NCBI Taxonomy" id="54126"/>
    <lineage>
        <taxon>Eukaryota</taxon>
        <taxon>Metazoa</taxon>
        <taxon>Ecdysozoa</taxon>
        <taxon>Nematoda</taxon>
        <taxon>Chromadorea</taxon>
        <taxon>Rhabditida</taxon>
        <taxon>Rhabditina</taxon>
        <taxon>Diplogasteromorpha</taxon>
        <taxon>Diplogasteroidea</taxon>
        <taxon>Neodiplogasteridae</taxon>
        <taxon>Pristionchus</taxon>
    </lineage>
</organism>
<evidence type="ECO:0000256" key="1">
    <source>
        <dbReference type="SAM" id="MobiDB-lite"/>
    </source>
</evidence>
<evidence type="ECO:0000313" key="2">
    <source>
        <dbReference type="EnsemblMetazoa" id="PPA22022.1"/>
    </source>
</evidence>
<dbReference type="Proteomes" id="UP000005239">
    <property type="component" value="Unassembled WGS sequence"/>
</dbReference>
<accession>A0A8R1YGZ2</accession>
<keyword evidence="3" id="KW-1185">Reference proteome</keyword>
<reference evidence="3" key="1">
    <citation type="journal article" date="2008" name="Nat. Genet.">
        <title>The Pristionchus pacificus genome provides a unique perspective on nematode lifestyle and parasitism.</title>
        <authorList>
            <person name="Dieterich C."/>
            <person name="Clifton S.W."/>
            <person name="Schuster L.N."/>
            <person name="Chinwalla A."/>
            <person name="Delehaunty K."/>
            <person name="Dinkelacker I."/>
            <person name="Fulton L."/>
            <person name="Fulton R."/>
            <person name="Godfrey J."/>
            <person name="Minx P."/>
            <person name="Mitreva M."/>
            <person name="Roeseler W."/>
            <person name="Tian H."/>
            <person name="Witte H."/>
            <person name="Yang S.P."/>
            <person name="Wilson R.K."/>
            <person name="Sommer R.J."/>
        </authorList>
    </citation>
    <scope>NUCLEOTIDE SEQUENCE [LARGE SCALE GENOMIC DNA]</scope>
    <source>
        <strain evidence="3">PS312</strain>
    </source>
</reference>
<feature type="compositionally biased region" description="Basic and acidic residues" evidence="1">
    <location>
        <begin position="18"/>
        <end position="27"/>
    </location>
</feature>
<evidence type="ECO:0000313" key="3">
    <source>
        <dbReference type="Proteomes" id="UP000005239"/>
    </source>
</evidence>
<name>A0A2A6BBX1_PRIPA</name>
<gene>
    <name evidence="2" type="primary">WBGene00111576</name>
</gene>
<reference evidence="2" key="2">
    <citation type="submission" date="2022-06" db="UniProtKB">
        <authorList>
            <consortium name="EnsemblMetazoa"/>
        </authorList>
    </citation>
    <scope>IDENTIFICATION</scope>
    <source>
        <strain evidence="2">PS312</strain>
    </source>
</reference>
<sequence length="96" mass="10788">MLIFFDRQCPAIRSNRRPIVDPEEGRRSGSTSRGQIVSAPCFTKMEKMPFINLDAQSLQITAYAPANIDDHSVRQLQSPREYGSEESVPEAVCLCE</sequence>
<dbReference type="AlphaFoldDB" id="A0A2A6BBX1"/>
<accession>A0A2A6BBX1</accession>